<evidence type="ECO:0000313" key="15">
    <source>
        <dbReference type="Proteomes" id="UP000245383"/>
    </source>
</evidence>
<dbReference type="CDD" id="cd07035">
    <property type="entry name" value="TPP_PYR_POX_like"/>
    <property type="match status" value="1"/>
</dbReference>
<gene>
    <name evidence="14" type="ORF">BB561_001473</name>
</gene>
<dbReference type="CDD" id="cd02004">
    <property type="entry name" value="TPP_BZL_OCoD_HPCL"/>
    <property type="match status" value="1"/>
</dbReference>
<keyword evidence="3" id="KW-0479">Metal-binding</keyword>
<dbReference type="InterPro" id="IPR012001">
    <property type="entry name" value="Thiamin_PyroP_enz_TPP-bd_dom"/>
</dbReference>
<evidence type="ECO:0000256" key="10">
    <source>
        <dbReference type="RuleBase" id="RU362132"/>
    </source>
</evidence>
<evidence type="ECO:0000256" key="7">
    <source>
        <dbReference type="ARBA" id="ARBA00044451"/>
    </source>
</evidence>
<comment type="cofactor">
    <cofactor evidence="1">
        <name>thiamine diphosphate</name>
        <dbReference type="ChEBI" id="CHEBI:58937"/>
    </cofactor>
</comment>
<sequence length="578" mass="61820">MLTGAQLIASSLKVQGVSVVFGIVGIPVVEIGEACTAAGIRFIAFRNEQAAGYAASAWGYLTGTPGVCLVVSGPGLVNALSGIVNANINKWPLVILGGSCETDLVGYGAFQELDQVGFCKPHTKYSAKPNSPEQIPYIIERGFNHAVNGVPGAVYLDFPADYINAEINTASVARSTQFVTKLVSPLQNAVDSAAQLILSAKAPLIIIGKGSAYAACEDRILELVDLIQAPFLPTPMGKGVISDNHALNASAARSLALASADVIVILGARLNWILGFGRQFNKSAKIIHADVDVNEINSSVPIEVPLVGHLQCTIQMLVQSISRQLKELPAGIYTTNNTDQATAKREYMEAIATKIAQNKQRALELVKNRNVMPMTYYTAFNEIKPLLPPNVVFISEGANTMDIARSFFEFELPRRRLDAGTYGTMGVGLGYAIAAQIAYPHERVVAVVGDSAFGFSAMEIETAVRNKLPLIIIVINNSGIYFGLSRSQFDGCFHSTPDPNAPDSMVTQSMIPTTALLPEVAYHDLAIALGGSGYCARTPTELNSALTIALQTNSNTVLINCLIDPGAKKKLEFNWMKK</sequence>
<dbReference type="PANTHER" id="PTHR43710">
    <property type="entry name" value="2-HYDROXYACYL-COA LYASE"/>
    <property type="match status" value="1"/>
</dbReference>
<dbReference type="GO" id="GO:0030976">
    <property type="term" value="F:thiamine pyrophosphate binding"/>
    <property type="evidence" value="ECO:0007669"/>
    <property type="project" value="InterPro"/>
</dbReference>
<accession>A0A2T9YUE8</accession>
<dbReference type="Proteomes" id="UP000245383">
    <property type="component" value="Unassembled WGS sequence"/>
</dbReference>
<evidence type="ECO:0000256" key="8">
    <source>
        <dbReference type="ARBA" id="ARBA00044454"/>
    </source>
</evidence>
<feature type="domain" description="Thiamine pyrophosphate enzyme central" evidence="11">
    <location>
        <begin position="190"/>
        <end position="317"/>
    </location>
</feature>
<dbReference type="GO" id="GO:0000287">
    <property type="term" value="F:magnesium ion binding"/>
    <property type="evidence" value="ECO:0007669"/>
    <property type="project" value="InterPro"/>
</dbReference>
<protein>
    <recommendedName>
        <fullName evidence="9">2-hydroxyacyl-CoA lyase</fullName>
        <ecNumber evidence="9">4.1.2.63</ecNumber>
    </recommendedName>
</protein>
<comment type="catalytic activity">
    <reaction evidence="7">
        <text>a 2-hydroxy-3-methyl fatty acyl-CoA = a 2-methyl-branched fatty aldehyde + formyl-CoA</text>
        <dbReference type="Rhea" id="RHEA:25375"/>
        <dbReference type="ChEBI" id="CHEBI:49188"/>
        <dbReference type="ChEBI" id="CHEBI:57376"/>
        <dbReference type="ChEBI" id="CHEBI:58783"/>
        <dbReference type="EC" id="4.1.2.63"/>
    </reaction>
    <physiologicalReaction direction="left-to-right" evidence="7">
        <dbReference type="Rhea" id="RHEA:25376"/>
    </physiologicalReaction>
</comment>
<dbReference type="InterPro" id="IPR029035">
    <property type="entry name" value="DHS-like_NAD/FAD-binding_dom"/>
</dbReference>
<evidence type="ECO:0000259" key="11">
    <source>
        <dbReference type="Pfam" id="PF00205"/>
    </source>
</evidence>
<dbReference type="InterPro" id="IPR012000">
    <property type="entry name" value="Thiamin_PyroP_enz_cen_dom"/>
</dbReference>
<dbReference type="Pfam" id="PF00205">
    <property type="entry name" value="TPP_enzyme_M"/>
    <property type="match status" value="1"/>
</dbReference>
<dbReference type="FunFam" id="3.40.50.970:FF:000007">
    <property type="entry name" value="Acetolactate synthase"/>
    <property type="match status" value="1"/>
</dbReference>
<dbReference type="Gene3D" id="3.40.50.970">
    <property type="match status" value="2"/>
</dbReference>
<evidence type="ECO:0000313" key="14">
    <source>
        <dbReference type="EMBL" id="PVU95977.1"/>
    </source>
</evidence>
<dbReference type="InterPro" id="IPR045025">
    <property type="entry name" value="HACL1-like"/>
</dbReference>
<evidence type="ECO:0000256" key="6">
    <source>
        <dbReference type="ARBA" id="ARBA00023239"/>
    </source>
</evidence>
<dbReference type="InterPro" id="IPR029061">
    <property type="entry name" value="THDP-binding"/>
</dbReference>
<evidence type="ECO:0000256" key="2">
    <source>
        <dbReference type="ARBA" id="ARBA00007812"/>
    </source>
</evidence>
<dbReference type="STRING" id="133385.A0A2T9YUE8"/>
<dbReference type="PROSITE" id="PS00187">
    <property type="entry name" value="TPP_ENZYMES"/>
    <property type="match status" value="1"/>
</dbReference>
<dbReference type="Pfam" id="PF02776">
    <property type="entry name" value="TPP_enzyme_N"/>
    <property type="match status" value="1"/>
</dbReference>
<evidence type="ECO:0000259" key="13">
    <source>
        <dbReference type="Pfam" id="PF02776"/>
    </source>
</evidence>
<dbReference type="EC" id="4.1.2.63" evidence="9"/>
<feature type="domain" description="Thiamine pyrophosphate enzyme TPP-binding" evidence="12">
    <location>
        <begin position="397"/>
        <end position="560"/>
    </location>
</feature>
<comment type="similarity">
    <text evidence="2 10">Belongs to the TPP enzyme family.</text>
</comment>
<name>A0A2T9YUE8_9FUNG</name>
<dbReference type="GO" id="GO:0005777">
    <property type="term" value="C:peroxisome"/>
    <property type="evidence" value="ECO:0007669"/>
    <property type="project" value="TreeGrafter"/>
</dbReference>
<dbReference type="Pfam" id="PF02775">
    <property type="entry name" value="TPP_enzyme_C"/>
    <property type="match status" value="1"/>
</dbReference>
<proteinExistence type="inferred from homology"/>
<dbReference type="AlphaFoldDB" id="A0A2T9YUE8"/>
<keyword evidence="4" id="KW-0460">Magnesium</keyword>
<keyword evidence="5 10" id="KW-0786">Thiamine pyrophosphate</keyword>
<evidence type="ECO:0000256" key="9">
    <source>
        <dbReference type="ARBA" id="ARBA00044518"/>
    </source>
</evidence>
<dbReference type="Gene3D" id="3.40.50.1220">
    <property type="entry name" value="TPP-binding domain"/>
    <property type="match status" value="1"/>
</dbReference>
<dbReference type="SUPFAM" id="SSF52518">
    <property type="entry name" value="Thiamin diphosphate-binding fold (THDP-binding)"/>
    <property type="match status" value="2"/>
</dbReference>
<comment type="catalytic activity">
    <reaction evidence="8">
        <text>an (R)-2-hydroxy-long-chain-fatty acyl-CoA = a long-chain fatty aldehyde + formyl-CoA</text>
        <dbReference type="Rhea" id="RHEA:67444"/>
        <dbReference type="ChEBI" id="CHEBI:17176"/>
        <dbReference type="ChEBI" id="CHEBI:57376"/>
        <dbReference type="ChEBI" id="CHEBI:170012"/>
        <dbReference type="EC" id="4.1.2.63"/>
    </reaction>
    <physiologicalReaction direction="left-to-right" evidence="8">
        <dbReference type="Rhea" id="RHEA:67445"/>
    </physiologicalReaction>
</comment>
<evidence type="ECO:0000256" key="4">
    <source>
        <dbReference type="ARBA" id="ARBA00022842"/>
    </source>
</evidence>
<dbReference type="InterPro" id="IPR011766">
    <property type="entry name" value="TPP_enzyme_TPP-bd"/>
</dbReference>
<evidence type="ECO:0000256" key="5">
    <source>
        <dbReference type="ARBA" id="ARBA00023052"/>
    </source>
</evidence>
<evidence type="ECO:0000259" key="12">
    <source>
        <dbReference type="Pfam" id="PF02775"/>
    </source>
</evidence>
<evidence type="ECO:0000256" key="1">
    <source>
        <dbReference type="ARBA" id="ARBA00001964"/>
    </source>
</evidence>
<organism evidence="14 15">
    <name type="scientific">Smittium simulii</name>
    <dbReference type="NCBI Taxonomy" id="133385"/>
    <lineage>
        <taxon>Eukaryota</taxon>
        <taxon>Fungi</taxon>
        <taxon>Fungi incertae sedis</taxon>
        <taxon>Zoopagomycota</taxon>
        <taxon>Kickxellomycotina</taxon>
        <taxon>Harpellomycetes</taxon>
        <taxon>Harpellales</taxon>
        <taxon>Legeriomycetaceae</taxon>
        <taxon>Smittium</taxon>
    </lineage>
</organism>
<dbReference type="GO" id="GO:0001561">
    <property type="term" value="P:fatty acid alpha-oxidation"/>
    <property type="evidence" value="ECO:0007669"/>
    <property type="project" value="TreeGrafter"/>
</dbReference>
<dbReference type="OrthoDB" id="10006023at2759"/>
<dbReference type="SUPFAM" id="SSF52467">
    <property type="entry name" value="DHS-like NAD/FAD-binding domain"/>
    <property type="match status" value="1"/>
</dbReference>
<keyword evidence="6" id="KW-0456">Lyase</keyword>
<dbReference type="PANTHER" id="PTHR43710:SF2">
    <property type="entry name" value="2-HYDROXYACYL-COA LYASE 1"/>
    <property type="match status" value="1"/>
</dbReference>
<dbReference type="InterPro" id="IPR000399">
    <property type="entry name" value="TPP-bd_CS"/>
</dbReference>
<comment type="caution">
    <text evidence="14">The sequence shown here is derived from an EMBL/GenBank/DDBJ whole genome shotgun (WGS) entry which is preliminary data.</text>
</comment>
<feature type="domain" description="Thiamine pyrophosphate enzyme N-terminal TPP-binding" evidence="13">
    <location>
        <begin position="3"/>
        <end position="117"/>
    </location>
</feature>
<reference evidence="14 15" key="1">
    <citation type="journal article" date="2018" name="MBio">
        <title>Comparative Genomics Reveals the Core Gene Toolbox for the Fungus-Insect Symbiosis.</title>
        <authorList>
            <person name="Wang Y."/>
            <person name="Stata M."/>
            <person name="Wang W."/>
            <person name="Stajich J.E."/>
            <person name="White M.M."/>
            <person name="Moncalvo J.M."/>
        </authorList>
    </citation>
    <scope>NUCLEOTIDE SEQUENCE [LARGE SCALE GENOMIC DNA]</scope>
    <source>
        <strain evidence="14 15">SWE-8-4</strain>
    </source>
</reference>
<dbReference type="EMBL" id="MBFR01000043">
    <property type="protein sequence ID" value="PVU95977.1"/>
    <property type="molecule type" value="Genomic_DNA"/>
</dbReference>
<evidence type="ECO:0000256" key="3">
    <source>
        <dbReference type="ARBA" id="ARBA00022723"/>
    </source>
</evidence>
<dbReference type="GO" id="GO:0106359">
    <property type="term" value="F:2-hydroxyacyl-CoA lyase activity"/>
    <property type="evidence" value="ECO:0007669"/>
    <property type="project" value="UniProtKB-EC"/>
</dbReference>
<keyword evidence="15" id="KW-1185">Reference proteome</keyword>